<feature type="non-terminal residue" evidence="3">
    <location>
        <position position="1"/>
    </location>
</feature>
<accession>A0AA36CFL1</accession>
<evidence type="ECO:0000313" key="4">
    <source>
        <dbReference type="Proteomes" id="UP001177023"/>
    </source>
</evidence>
<proteinExistence type="predicted"/>
<reference evidence="3" key="1">
    <citation type="submission" date="2023-06" db="EMBL/GenBank/DDBJ databases">
        <authorList>
            <person name="Delattre M."/>
        </authorList>
    </citation>
    <scope>NUCLEOTIDE SEQUENCE</scope>
    <source>
        <strain evidence="3">AF72</strain>
    </source>
</reference>
<keyword evidence="4" id="KW-1185">Reference proteome</keyword>
<evidence type="ECO:0000313" key="3">
    <source>
        <dbReference type="EMBL" id="CAJ0567557.1"/>
    </source>
</evidence>
<feature type="chain" id="PRO_5041440928" evidence="2">
    <location>
        <begin position="21"/>
        <end position="163"/>
    </location>
</feature>
<feature type="region of interest" description="Disordered" evidence="1">
    <location>
        <begin position="143"/>
        <end position="163"/>
    </location>
</feature>
<dbReference type="AlphaFoldDB" id="A0AA36CFL1"/>
<evidence type="ECO:0000256" key="1">
    <source>
        <dbReference type="SAM" id="MobiDB-lite"/>
    </source>
</evidence>
<name>A0AA36CFL1_9BILA</name>
<dbReference type="Proteomes" id="UP001177023">
    <property type="component" value="Unassembled WGS sequence"/>
</dbReference>
<sequence length="163" mass="17459">MYGLIIFSLCAGAAVFAADAAIDVSPGQKLISNWRGSLTSDNHEQLVAILNGKGSINDKLDKLEKLAETDASKKKFFEAKSAINGKLTEANKIETSLSDSDKALLASFRTAEVKRNEVTAGAKKDILAKLKHIVYPLSADDNGENAAKRAKLEKAKKAATKKP</sequence>
<organism evidence="3 4">
    <name type="scientific">Mesorhabditis spiculigera</name>
    <dbReference type="NCBI Taxonomy" id="96644"/>
    <lineage>
        <taxon>Eukaryota</taxon>
        <taxon>Metazoa</taxon>
        <taxon>Ecdysozoa</taxon>
        <taxon>Nematoda</taxon>
        <taxon>Chromadorea</taxon>
        <taxon>Rhabditida</taxon>
        <taxon>Rhabditina</taxon>
        <taxon>Rhabditomorpha</taxon>
        <taxon>Rhabditoidea</taxon>
        <taxon>Rhabditidae</taxon>
        <taxon>Mesorhabditinae</taxon>
        <taxon>Mesorhabditis</taxon>
    </lineage>
</organism>
<protein>
    <submittedName>
        <fullName evidence="3">Uncharacterized protein</fullName>
    </submittedName>
</protein>
<dbReference type="EMBL" id="CATQJA010001501">
    <property type="protein sequence ID" value="CAJ0567557.1"/>
    <property type="molecule type" value="Genomic_DNA"/>
</dbReference>
<keyword evidence="2" id="KW-0732">Signal</keyword>
<feature type="signal peptide" evidence="2">
    <location>
        <begin position="1"/>
        <end position="20"/>
    </location>
</feature>
<comment type="caution">
    <text evidence="3">The sequence shown here is derived from an EMBL/GenBank/DDBJ whole genome shotgun (WGS) entry which is preliminary data.</text>
</comment>
<feature type="compositionally biased region" description="Basic and acidic residues" evidence="1">
    <location>
        <begin position="146"/>
        <end position="156"/>
    </location>
</feature>
<evidence type="ECO:0000256" key="2">
    <source>
        <dbReference type="SAM" id="SignalP"/>
    </source>
</evidence>
<gene>
    <name evidence="3" type="ORF">MSPICULIGERA_LOCUS6106</name>
</gene>